<evidence type="ECO:0000313" key="9">
    <source>
        <dbReference type="EMBL" id="PVY94227.1"/>
    </source>
</evidence>
<comment type="subcellular location">
    <subcellularLocation>
        <location evidence="6">Cytoplasm</location>
    </subcellularLocation>
</comment>
<dbReference type="SUPFAM" id="SSF53671">
    <property type="entry name" value="Aspartate/ornithine carbamoyltransferase"/>
    <property type="match status" value="1"/>
</dbReference>
<dbReference type="InterPro" id="IPR024904">
    <property type="entry name" value="OTCase_ArgI"/>
</dbReference>
<evidence type="ECO:0000256" key="1">
    <source>
        <dbReference type="ARBA" id="ARBA00003822"/>
    </source>
</evidence>
<comment type="similarity">
    <text evidence="2 6">Belongs to the aspartate/ornithine carbamoyltransferase superfamily. OTCase family.</text>
</comment>
<feature type="binding site" evidence="6">
    <location>
        <position position="317"/>
    </location>
    <ligand>
        <name>carbamoyl phosphate</name>
        <dbReference type="ChEBI" id="CHEBI:58228"/>
    </ligand>
</feature>
<dbReference type="PRINTS" id="PR00100">
    <property type="entry name" value="AOTCASE"/>
</dbReference>
<dbReference type="GO" id="GO:0005737">
    <property type="term" value="C:cytoplasm"/>
    <property type="evidence" value="ECO:0007669"/>
    <property type="project" value="UniProtKB-SubCell"/>
</dbReference>
<sequence>MGVNLRGRSFLKLLDYTPQEIRYLLDLSKDFKHMKRAGIPHKFLEGKNMVLLFEKTSTRTRCSFEVAGYDLGMGVTYLDPGSSQMGKKESIEDTARVLGRLYDCIEYRGFSQELVTTLSDYSGVPVYNGLTDLFHPTQMLADLLTIEENFGTLKGLNFTYMGDARNNVANSLMIACAKMGVNFTACAPSHLFPTEELVEEAKKIAKESGSTITLTENVKEGTKGAHVLYTDIWVSMGEPDEVWEERINLLKKYQVNKEALANCDENAIFMHCLPSFHDLKTTIGKDINEKFGLPEMEVTNEVFEGPRSKVFDEAENRMHTIKAVIYATMK</sequence>
<keyword evidence="10" id="KW-1185">Reference proteome</keyword>
<feature type="binding site" evidence="6">
    <location>
        <position position="84"/>
    </location>
    <ligand>
        <name>carbamoyl phosphate</name>
        <dbReference type="ChEBI" id="CHEBI:58228"/>
    </ligand>
</feature>
<dbReference type="AlphaFoldDB" id="A0A2U1E2P7"/>
<gene>
    <name evidence="9" type="ORF">C7381_106100</name>
</gene>
<dbReference type="Pfam" id="PF02729">
    <property type="entry name" value="OTCace_N"/>
    <property type="match status" value="1"/>
</dbReference>
<dbReference type="Gene3D" id="3.40.50.1370">
    <property type="entry name" value="Aspartate/ornithine carbamoyltransferase"/>
    <property type="match status" value="2"/>
</dbReference>
<dbReference type="PRINTS" id="PR00102">
    <property type="entry name" value="OTCASE"/>
</dbReference>
<accession>A0A2U1E2P7</accession>
<evidence type="ECO:0000256" key="3">
    <source>
        <dbReference type="ARBA" id="ARBA00013007"/>
    </source>
</evidence>
<dbReference type="Proteomes" id="UP000245793">
    <property type="component" value="Unassembled WGS sequence"/>
</dbReference>
<proteinExistence type="inferred from homology"/>
<feature type="binding site" evidence="6">
    <location>
        <begin position="272"/>
        <end position="273"/>
    </location>
    <ligand>
        <name>carbamoyl phosphate</name>
        <dbReference type="ChEBI" id="CHEBI:58228"/>
    </ligand>
</feature>
<protein>
    <recommendedName>
        <fullName evidence="3 6">Ornithine carbamoyltransferase</fullName>
        <shortName evidence="6">OTCase</shortName>
        <ecNumber evidence="3 6">2.1.3.3</ecNumber>
    </recommendedName>
</protein>
<dbReference type="InterPro" id="IPR002292">
    <property type="entry name" value="Orn/put_carbamltrans"/>
</dbReference>
<dbReference type="GO" id="GO:0042450">
    <property type="term" value="P:L-arginine biosynthetic process via ornithine"/>
    <property type="evidence" value="ECO:0007669"/>
    <property type="project" value="UniProtKB-UniRule"/>
</dbReference>
<dbReference type="RefSeq" id="WP_034546917.1">
    <property type="nucleotide sequence ID" value="NZ_CAUPJO010000010.1"/>
</dbReference>
<comment type="function">
    <text evidence="1">Reversibly catalyzes the transfer of the carbamoyl group from carbamoyl phosphate (CP) to the N(epsilon) atom of ornithine (ORN) to produce L-citrulline.</text>
</comment>
<feature type="binding site" evidence="6">
    <location>
        <begin position="135"/>
        <end position="138"/>
    </location>
    <ligand>
        <name>carbamoyl phosphate</name>
        <dbReference type="ChEBI" id="CHEBI:58228"/>
    </ligand>
</feature>
<dbReference type="PANTHER" id="PTHR45753">
    <property type="entry name" value="ORNITHINE CARBAMOYLTRANSFERASE, MITOCHONDRIAL"/>
    <property type="match status" value="1"/>
</dbReference>
<evidence type="ECO:0000259" key="7">
    <source>
        <dbReference type="Pfam" id="PF00185"/>
    </source>
</evidence>
<dbReference type="PROSITE" id="PS00097">
    <property type="entry name" value="CARBAMOYLTRANSFERASE"/>
    <property type="match status" value="1"/>
</dbReference>
<evidence type="ECO:0000259" key="8">
    <source>
        <dbReference type="Pfam" id="PF02729"/>
    </source>
</evidence>
<feature type="binding site" evidence="6">
    <location>
        <begin position="57"/>
        <end position="60"/>
    </location>
    <ligand>
        <name>carbamoyl phosphate</name>
        <dbReference type="ChEBI" id="CHEBI:58228"/>
    </ligand>
</feature>
<dbReference type="InterPro" id="IPR006131">
    <property type="entry name" value="Asp_carbamoyltransf_Asp/Orn-bd"/>
</dbReference>
<dbReference type="EC" id="2.1.3.3" evidence="3 6"/>
<evidence type="ECO:0000256" key="6">
    <source>
        <dbReference type="HAMAP-Rule" id="MF_01109"/>
    </source>
</evidence>
<dbReference type="GO" id="GO:0016597">
    <property type="term" value="F:amino acid binding"/>
    <property type="evidence" value="ECO:0007669"/>
    <property type="project" value="InterPro"/>
</dbReference>
<dbReference type="HAMAP" id="MF_01109">
    <property type="entry name" value="OTCase"/>
    <property type="match status" value="1"/>
</dbReference>
<feature type="binding site" evidence="6">
    <location>
        <begin position="235"/>
        <end position="236"/>
    </location>
    <ligand>
        <name>L-ornithine</name>
        <dbReference type="ChEBI" id="CHEBI:46911"/>
    </ligand>
</feature>
<feature type="domain" description="Aspartate/ornithine carbamoyltransferase carbamoyl-P binding" evidence="8">
    <location>
        <begin position="8"/>
        <end position="148"/>
    </location>
</feature>
<comment type="catalytic activity">
    <reaction evidence="5 6">
        <text>carbamoyl phosphate + L-ornithine = L-citrulline + phosphate + H(+)</text>
        <dbReference type="Rhea" id="RHEA:19513"/>
        <dbReference type="ChEBI" id="CHEBI:15378"/>
        <dbReference type="ChEBI" id="CHEBI:43474"/>
        <dbReference type="ChEBI" id="CHEBI:46911"/>
        <dbReference type="ChEBI" id="CHEBI:57743"/>
        <dbReference type="ChEBI" id="CHEBI:58228"/>
        <dbReference type="EC" id="2.1.3.3"/>
    </reaction>
</comment>
<comment type="caution">
    <text evidence="9">The sequence shown here is derived from an EMBL/GenBank/DDBJ whole genome shotgun (WGS) entry which is preliminary data.</text>
</comment>
<dbReference type="NCBIfam" id="NF003286">
    <property type="entry name" value="PRK04284.1"/>
    <property type="match status" value="1"/>
</dbReference>
<dbReference type="InterPro" id="IPR006132">
    <property type="entry name" value="Asp/Orn_carbamoyltranf_P-bd"/>
</dbReference>
<dbReference type="PANTHER" id="PTHR45753:SF2">
    <property type="entry name" value="ORNITHINE CARBAMOYLTRANSFERASE"/>
    <property type="match status" value="1"/>
</dbReference>
<evidence type="ECO:0000256" key="2">
    <source>
        <dbReference type="ARBA" id="ARBA00007805"/>
    </source>
</evidence>
<keyword evidence="4 6" id="KW-0808">Transferase</keyword>
<dbReference type="NCBIfam" id="TIGR00658">
    <property type="entry name" value="orni_carb_tr"/>
    <property type="match status" value="1"/>
</dbReference>
<evidence type="ECO:0000256" key="4">
    <source>
        <dbReference type="ARBA" id="ARBA00022679"/>
    </source>
</evidence>
<keyword evidence="6" id="KW-0963">Cytoplasm</keyword>
<organism evidence="9 10">
    <name type="scientific">Ezakiella coagulans</name>
    <dbReference type="NCBI Taxonomy" id="46507"/>
    <lineage>
        <taxon>Bacteria</taxon>
        <taxon>Bacillati</taxon>
        <taxon>Bacillota</taxon>
        <taxon>Tissierellia</taxon>
        <taxon>Ezakiella</taxon>
    </lineage>
</organism>
<feature type="binding site" evidence="6">
    <location>
        <position position="108"/>
    </location>
    <ligand>
        <name>carbamoyl phosphate</name>
        <dbReference type="ChEBI" id="CHEBI:58228"/>
    </ligand>
</feature>
<feature type="binding site" evidence="6">
    <location>
        <position position="231"/>
    </location>
    <ligand>
        <name>L-ornithine</name>
        <dbReference type="ChEBI" id="CHEBI:46911"/>
    </ligand>
</feature>
<feature type="binding site" evidence="6">
    <location>
        <position position="167"/>
    </location>
    <ligand>
        <name>L-ornithine</name>
        <dbReference type="ChEBI" id="CHEBI:46911"/>
    </ligand>
</feature>
<dbReference type="FunFam" id="3.40.50.1370:FF:000008">
    <property type="entry name" value="Ornithine carbamoyltransferase"/>
    <property type="match status" value="1"/>
</dbReference>
<dbReference type="Pfam" id="PF00185">
    <property type="entry name" value="OTCace"/>
    <property type="match status" value="1"/>
</dbReference>
<reference evidence="9 10" key="1">
    <citation type="submission" date="2018-04" db="EMBL/GenBank/DDBJ databases">
        <title>Genomic Encyclopedia of Type Strains, Phase IV (KMG-IV): sequencing the most valuable type-strain genomes for metagenomic binning, comparative biology and taxonomic classification.</title>
        <authorList>
            <person name="Goeker M."/>
        </authorList>
    </citation>
    <scope>NUCLEOTIDE SEQUENCE [LARGE SCALE GENOMIC DNA]</scope>
    <source>
        <strain evidence="9 10">DSM 20705</strain>
    </source>
</reference>
<evidence type="ECO:0000256" key="5">
    <source>
        <dbReference type="ARBA" id="ARBA00048772"/>
    </source>
</evidence>
<dbReference type="GO" id="GO:0004585">
    <property type="term" value="F:ornithine carbamoyltransferase activity"/>
    <property type="evidence" value="ECO:0007669"/>
    <property type="project" value="UniProtKB-UniRule"/>
</dbReference>
<dbReference type="InterPro" id="IPR036901">
    <property type="entry name" value="Asp/Orn_carbamoylTrfase_sf"/>
</dbReference>
<dbReference type="EMBL" id="QEKV01000006">
    <property type="protein sequence ID" value="PVY94227.1"/>
    <property type="molecule type" value="Genomic_DNA"/>
</dbReference>
<dbReference type="GO" id="GO:0019240">
    <property type="term" value="P:citrulline biosynthetic process"/>
    <property type="evidence" value="ECO:0007669"/>
    <property type="project" value="TreeGrafter"/>
</dbReference>
<name>A0A2U1E2P7_9FIRM</name>
<dbReference type="InterPro" id="IPR006130">
    <property type="entry name" value="Asp/Orn_carbamoylTrfase"/>
</dbReference>
<evidence type="ECO:0000313" key="10">
    <source>
        <dbReference type="Proteomes" id="UP000245793"/>
    </source>
</evidence>
<feature type="domain" description="Aspartate/ornithine carbamoyltransferase Asp/Orn-binding" evidence="7">
    <location>
        <begin position="154"/>
        <end position="327"/>
    </location>
</feature>